<name>A0AC55CK21_ECHTE</name>
<organism evidence="1 2">
    <name type="scientific">Echinops telfairi</name>
    <name type="common">Lesser hedgehog tenrec</name>
    <dbReference type="NCBI Taxonomy" id="9371"/>
    <lineage>
        <taxon>Eukaryota</taxon>
        <taxon>Metazoa</taxon>
        <taxon>Chordata</taxon>
        <taxon>Craniata</taxon>
        <taxon>Vertebrata</taxon>
        <taxon>Euteleostomi</taxon>
        <taxon>Mammalia</taxon>
        <taxon>Eutheria</taxon>
        <taxon>Afrotheria</taxon>
        <taxon>Tenrecidae</taxon>
        <taxon>Tenrecinae</taxon>
        <taxon>Echinops</taxon>
    </lineage>
</organism>
<dbReference type="Proteomes" id="UP000694863">
    <property type="component" value="Unplaced"/>
</dbReference>
<evidence type="ECO:0000313" key="2">
    <source>
        <dbReference type="RefSeq" id="XP_045140254.1"/>
    </source>
</evidence>
<proteinExistence type="predicted"/>
<dbReference type="RefSeq" id="XP_045140254.1">
    <property type="nucleotide sequence ID" value="XM_045284319.1"/>
</dbReference>
<accession>A0AC55CK21</accession>
<sequence>MYGKLNFSSCKPFKILHVKLRGNLEYYLSPLYSTVVPPDDGSKVPASTLMGVLLMNDFQLAINKITYNVHCPKQEALSSELAAEMDTVKSMVHRLFTAIHFDEYQRRKETHLLENIDHLKKQLQPLEQLKARIEGRSEARINKLLWCGLALLSAQGGALAWFTWWVYSWDIMEPVTYFLTFANTVVFFAYFVVTRQDYTYSAVSGRQFLHFFYQRSKQEHFDVEQYNKLKDDLREAKTALRRLQRSLYFRLPVEQPGDKD</sequence>
<reference evidence="2" key="1">
    <citation type="submission" date="2025-08" db="UniProtKB">
        <authorList>
            <consortium name="RefSeq"/>
        </authorList>
    </citation>
    <scope>IDENTIFICATION</scope>
</reference>
<keyword evidence="1" id="KW-1185">Reference proteome</keyword>
<gene>
    <name evidence="2" type="primary">MCUB</name>
</gene>
<protein>
    <submittedName>
        <fullName evidence="2">Calcium uniporter regulatory subunit MCUb, mitochondrial</fullName>
    </submittedName>
</protein>
<evidence type="ECO:0000313" key="1">
    <source>
        <dbReference type="Proteomes" id="UP000694863"/>
    </source>
</evidence>